<evidence type="ECO:0000313" key="3">
    <source>
        <dbReference type="Proteomes" id="UP000621447"/>
    </source>
</evidence>
<dbReference type="Proteomes" id="UP000621447">
    <property type="component" value="Unassembled WGS sequence"/>
</dbReference>
<sequence length="178" mass="18474">MTVHLPTREDDFPAFAPARPLWLITLADLALLLVGFFVLLEANRQLDPRAITRAVAVGLGVTPPPVAVAAEVVSGFAQGSAALPASPDALAAWARAELRDPRVALRITGATDGSAADTDRATGSAALLATDRARAVAAALAARGVPIERTQISNAEDGARRARHVLITLAFVGEEGTR</sequence>
<keyword evidence="1" id="KW-0472">Membrane</keyword>
<protein>
    <submittedName>
        <fullName evidence="2">Flagellar motor protein MotB</fullName>
    </submittedName>
</protein>
<organism evidence="2 3">
    <name type="scientific">Sphingomonas hominis</name>
    <dbReference type="NCBI Taxonomy" id="2741495"/>
    <lineage>
        <taxon>Bacteria</taxon>
        <taxon>Pseudomonadati</taxon>
        <taxon>Pseudomonadota</taxon>
        <taxon>Alphaproteobacteria</taxon>
        <taxon>Sphingomonadales</taxon>
        <taxon>Sphingomonadaceae</taxon>
        <taxon>Sphingomonas</taxon>
    </lineage>
</organism>
<feature type="transmembrane region" description="Helical" evidence="1">
    <location>
        <begin position="20"/>
        <end position="40"/>
    </location>
</feature>
<keyword evidence="1" id="KW-0812">Transmembrane</keyword>
<dbReference type="RefSeq" id="WP_174193881.1">
    <property type="nucleotide sequence ID" value="NZ_JABULH010000003.1"/>
</dbReference>
<gene>
    <name evidence="2" type="ORF">HRV97_08695</name>
</gene>
<proteinExistence type="predicted"/>
<reference evidence="2 3" key="1">
    <citation type="submission" date="2020-06" db="EMBL/GenBank/DDBJ databases">
        <title>Sphingomonas hominis sp. nov., a member of the Sphingomonas, isolated from the hair of a 22-year-old girl.</title>
        <authorList>
            <person name="Zhang D.-F."/>
            <person name="Cui X.-W."/>
        </authorList>
    </citation>
    <scope>NUCLEOTIDE SEQUENCE [LARGE SCALE GENOMIC DNA]</scope>
    <source>
        <strain evidence="2 3">HHU CXW</strain>
    </source>
</reference>
<name>A0ABX2JLC2_9SPHN</name>
<keyword evidence="1" id="KW-1133">Transmembrane helix</keyword>
<dbReference type="SUPFAM" id="SSF103088">
    <property type="entry name" value="OmpA-like"/>
    <property type="match status" value="1"/>
</dbReference>
<keyword evidence="2" id="KW-0282">Flagellum</keyword>
<keyword evidence="2" id="KW-0966">Cell projection</keyword>
<keyword evidence="3" id="KW-1185">Reference proteome</keyword>
<dbReference type="EMBL" id="JABULH010000003">
    <property type="protein sequence ID" value="NTS65237.1"/>
    <property type="molecule type" value="Genomic_DNA"/>
</dbReference>
<dbReference type="InterPro" id="IPR036737">
    <property type="entry name" value="OmpA-like_sf"/>
</dbReference>
<keyword evidence="2" id="KW-0969">Cilium</keyword>
<evidence type="ECO:0000256" key="1">
    <source>
        <dbReference type="SAM" id="Phobius"/>
    </source>
</evidence>
<dbReference type="Gene3D" id="3.30.1330.60">
    <property type="entry name" value="OmpA-like domain"/>
    <property type="match status" value="1"/>
</dbReference>
<comment type="caution">
    <text evidence="2">The sequence shown here is derived from an EMBL/GenBank/DDBJ whole genome shotgun (WGS) entry which is preliminary data.</text>
</comment>
<accession>A0ABX2JLC2</accession>
<evidence type="ECO:0000313" key="2">
    <source>
        <dbReference type="EMBL" id="NTS65237.1"/>
    </source>
</evidence>